<feature type="binding site" evidence="13">
    <location>
        <position position="903"/>
    </location>
    <ligand>
        <name>substrate</name>
    </ligand>
</feature>
<dbReference type="SUPFAM" id="SSF48208">
    <property type="entry name" value="Six-hairpin glycosidases"/>
    <property type="match status" value="1"/>
</dbReference>
<dbReference type="SFLD" id="SFLDS00003">
    <property type="entry name" value="Haloacid_Dehalogenase"/>
    <property type="match status" value="1"/>
</dbReference>
<evidence type="ECO:0000256" key="11">
    <source>
        <dbReference type="ARBA" id="ARBA00044991"/>
    </source>
</evidence>
<evidence type="ECO:0000256" key="9">
    <source>
        <dbReference type="ARBA" id="ARBA00044926"/>
    </source>
</evidence>
<evidence type="ECO:0000256" key="2">
    <source>
        <dbReference type="ARBA" id="ARBA00006171"/>
    </source>
</evidence>
<feature type="binding site" evidence="14">
    <location>
        <position position="927"/>
    </location>
    <ligand>
        <name>Mg(2+)</name>
        <dbReference type="ChEBI" id="CHEBI:18420"/>
    </ligand>
</feature>
<dbReference type="PRINTS" id="PR00413">
    <property type="entry name" value="HADHALOGNASE"/>
</dbReference>
<comment type="cofactor">
    <cofactor evidence="14">
        <name>Mg(2+)</name>
        <dbReference type="ChEBI" id="CHEBI:18420"/>
    </cofactor>
    <text evidence="14">Binds 2 magnesium ions per subunit.</text>
</comment>
<dbReference type="EMBL" id="QHMI01000015">
    <property type="protein sequence ID" value="PXB38895.1"/>
    <property type="molecule type" value="Genomic_DNA"/>
</dbReference>
<organism evidence="19 20">
    <name type="scientific">Enterobacter hormaechei</name>
    <dbReference type="NCBI Taxonomy" id="158836"/>
    <lineage>
        <taxon>Bacteria</taxon>
        <taxon>Pseudomonadati</taxon>
        <taxon>Pseudomonadota</taxon>
        <taxon>Gammaproteobacteria</taxon>
        <taxon>Enterobacterales</taxon>
        <taxon>Enterobacteriaceae</taxon>
        <taxon>Enterobacter</taxon>
        <taxon>Enterobacter cloacae complex</taxon>
    </lineage>
</organism>
<keyword evidence="3" id="KW-0963">Cytoplasm</keyword>
<dbReference type="Pfam" id="PF00702">
    <property type="entry name" value="Hydrolase"/>
    <property type="match status" value="1"/>
</dbReference>
<keyword evidence="6 14" id="KW-0460">Magnesium</keyword>
<dbReference type="SUPFAM" id="SSF74650">
    <property type="entry name" value="Galactose mutarotase-like"/>
    <property type="match status" value="1"/>
</dbReference>
<dbReference type="InterPro" id="IPR005195">
    <property type="entry name" value="Glyco_hydro_65_M"/>
</dbReference>
<dbReference type="Gene3D" id="2.70.98.40">
    <property type="entry name" value="Glycoside hydrolase, family 65, N-terminal domain"/>
    <property type="match status" value="1"/>
</dbReference>
<dbReference type="AlphaFoldDB" id="A0A9X7Q4P3"/>
<comment type="caution">
    <text evidence="19">The sequence shown here is derived from an EMBL/GenBank/DDBJ whole genome shotgun (WGS) entry which is preliminary data.</text>
</comment>
<feature type="binding site" evidence="14">
    <location>
        <position position="767"/>
    </location>
    <ligand>
        <name>Mg(2+)</name>
        <dbReference type="ChEBI" id="CHEBI:18420"/>
    </ligand>
</feature>
<evidence type="ECO:0000256" key="10">
    <source>
        <dbReference type="ARBA" id="ARBA00044968"/>
    </source>
</evidence>
<dbReference type="NCBIfam" id="TIGR01990">
    <property type="entry name" value="bPGM"/>
    <property type="match status" value="1"/>
</dbReference>
<evidence type="ECO:0000313" key="19">
    <source>
        <dbReference type="EMBL" id="PXB38895.1"/>
    </source>
</evidence>
<evidence type="ECO:0000256" key="14">
    <source>
        <dbReference type="PIRSR" id="PIRSR610972-3"/>
    </source>
</evidence>
<dbReference type="CDD" id="cd02598">
    <property type="entry name" value="HAD_BPGM"/>
    <property type="match status" value="1"/>
</dbReference>
<feature type="domain" description="Glycoside hydrolase family 65 central catalytic" evidence="16">
    <location>
        <begin position="302"/>
        <end position="663"/>
    </location>
</feature>
<dbReference type="Pfam" id="PF03632">
    <property type="entry name" value="Glyco_hydro_65m"/>
    <property type="match status" value="1"/>
</dbReference>
<dbReference type="InterPro" id="IPR037018">
    <property type="entry name" value="GH65_N"/>
</dbReference>
<dbReference type="InterPro" id="IPR023198">
    <property type="entry name" value="PGP-like_dom2"/>
</dbReference>
<evidence type="ECO:0000256" key="12">
    <source>
        <dbReference type="PIRSR" id="PIRSR610972-1"/>
    </source>
</evidence>
<accession>A0A9X7Q4P3</accession>
<dbReference type="InterPro" id="IPR005196">
    <property type="entry name" value="Glyco_hydro_65_N"/>
</dbReference>
<keyword evidence="4" id="KW-0597">Phosphoprotein</keyword>
<comment type="subcellular location">
    <subcellularLocation>
        <location evidence="1">Cytoplasm</location>
    </subcellularLocation>
</comment>
<dbReference type="InterPro" id="IPR011013">
    <property type="entry name" value="Gal_mutarotase_sf_dom"/>
</dbReference>
<feature type="binding site" evidence="13">
    <location>
        <begin position="765"/>
        <end position="767"/>
    </location>
    <ligand>
        <name>substrate</name>
    </ligand>
</feature>
<dbReference type="Gene3D" id="1.10.150.240">
    <property type="entry name" value="Putative phosphatase, domain 2"/>
    <property type="match status" value="1"/>
</dbReference>
<evidence type="ECO:0000256" key="8">
    <source>
        <dbReference type="ARBA" id="ARBA00023277"/>
    </source>
</evidence>
<evidence type="ECO:0000256" key="15">
    <source>
        <dbReference type="PIRSR" id="PIRSR610972-4"/>
    </source>
</evidence>
<dbReference type="Gene3D" id="2.60.420.10">
    <property type="entry name" value="Maltose phosphorylase, domain 3"/>
    <property type="match status" value="1"/>
</dbReference>
<dbReference type="SFLD" id="SFLDG01129">
    <property type="entry name" value="C1.5:_HAD__Beta-PGM__Phosphata"/>
    <property type="match status" value="1"/>
</dbReference>
<dbReference type="GO" id="GO:0016757">
    <property type="term" value="F:glycosyltransferase activity"/>
    <property type="evidence" value="ECO:0007669"/>
    <property type="project" value="UniProtKB-ARBA"/>
</dbReference>
<dbReference type="GO" id="GO:0005737">
    <property type="term" value="C:cytoplasm"/>
    <property type="evidence" value="ECO:0007669"/>
    <property type="project" value="UniProtKB-SubCell"/>
</dbReference>
<dbReference type="NCBIfam" id="TIGR01509">
    <property type="entry name" value="HAD-SF-IA-v3"/>
    <property type="match status" value="1"/>
</dbReference>
<evidence type="ECO:0000313" key="20">
    <source>
        <dbReference type="Proteomes" id="UP000246375"/>
    </source>
</evidence>
<feature type="site" description="Important for catalytic activity and assists the phosphoryl transfer reaction to Asp8 by balancing charge and orienting the reacting groups" evidence="15">
    <location>
        <position position="903"/>
    </location>
</feature>
<dbReference type="GO" id="GO:0008801">
    <property type="term" value="F:beta-phosphoglucomutase activity"/>
    <property type="evidence" value="ECO:0007669"/>
    <property type="project" value="UniProtKB-EC"/>
</dbReference>
<dbReference type="Gene3D" id="3.40.50.1000">
    <property type="entry name" value="HAD superfamily/HAD-like"/>
    <property type="match status" value="1"/>
</dbReference>
<dbReference type="PANTHER" id="PTHR11051">
    <property type="entry name" value="GLYCOSYL HYDROLASE-RELATED"/>
    <property type="match status" value="1"/>
</dbReference>
<evidence type="ECO:0000256" key="5">
    <source>
        <dbReference type="ARBA" id="ARBA00022723"/>
    </source>
</evidence>
<protein>
    <recommendedName>
        <fullName evidence="11">Beta-phosphoglucomutase</fullName>
        <ecNumber evidence="10">5.4.2.6</ecNumber>
    </recommendedName>
</protein>
<dbReference type="SUPFAM" id="SSF56784">
    <property type="entry name" value="HAD-like"/>
    <property type="match status" value="1"/>
</dbReference>
<sequence length="977" mass="108225">MLNVSVLNDPGFCPNSLNKYASVMTCGNGYLGIRATHEEDYTQQTRGMYLAGLYHCAGRNETTELVNLPDITGIDVELDGVNFTLLSGEILEWQRELAFANGELHRNVVWRAPDGKRYRLESRRFVSLDQLPLVAMQFSITPLDGDAQAVLKTGIDATQTNSGRQHLDEISVRIFDQHYMQGVYETQDRASEVVVSAFCQLSTKSDSCFTAKNRRLSVHHSLTIARGDTVTLEKIVWVAHRSEKALSQESFARNALADLKVCAARGYEALLESSAYAWKDVWRDARVEVTSTEQQDQLALDYAVWHLTTMTPAHDERSSIAAKGLTGEGYKGHVFWDTEIFLLPFHLFTRPQIARSLLRYRWLNLAGAREKARRNGWPGALFPWESAASGQEETPEFAAINIRTGVRQKVASALAEHHIVADIAWAVVAYWQATHDDAFMRNEGLTLLMETASFWMGRATEINGRLEIHDVIGPDEYTEHVNNNAYTNYLAWHNVACARQFMAMFGREDARFTENAGKFLARLWLPEADADGVIPQDDTFMAKPAIDLSRYKAKAGKQTILLDYSRAEVNEMQILKQADVVMLNYLLPERFTPQQCAANLAFYEPRTIHDSSLSKAIHGIVLARCGDTEGAYAFWRDGIAIDLGDDPHSSDDGIHAAATGAIWLGAIQGFAGLHISEGELHLAPKLPVHWQKLAFPLRWRDATMHITCENDQLTIETTAPVTLTLWGKTLHVSGRKVCAHKDFLAPVNGTATTEGAMTLNAVVFDLDGVITDTAHLHFLAWRAVAEEIGITFDEVFNEQLKGISRMDSLQRILKHGGKEGMFSDEQRLALATKKNALYVQSLASLTQDSLLPGIRDVLADIRAAKVKIGLASVSLNAPGILHALGIHQAFDFCADASRICRSKPDPEIFLAACKGLNVRPEEAIGIEDAAAGVDAINAAGMLSVGIGPGLNHAGLQLHSTQELTWERLTAFWASRAY</sequence>
<proteinExistence type="inferred from homology"/>
<comment type="catalytic activity">
    <reaction evidence="9">
        <text>beta-D-glucose 1-phosphate = beta-D-glucose 6-phosphate</text>
        <dbReference type="Rhea" id="RHEA:20113"/>
        <dbReference type="ChEBI" id="CHEBI:57684"/>
        <dbReference type="ChEBI" id="CHEBI:58247"/>
        <dbReference type="EC" id="5.4.2.6"/>
    </reaction>
</comment>
<feature type="site" description="Important for catalytic activity and assists the phosphoryl transfer reaction to Asp8 by balancing charge and orienting the reacting groups" evidence="15">
    <location>
        <position position="872"/>
    </location>
</feature>
<keyword evidence="7" id="KW-0413">Isomerase</keyword>
<dbReference type="NCBIfam" id="TIGR02009">
    <property type="entry name" value="PGMB-YQAB-SF"/>
    <property type="match status" value="1"/>
</dbReference>
<evidence type="ECO:0000259" key="18">
    <source>
        <dbReference type="Pfam" id="PF03636"/>
    </source>
</evidence>
<dbReference type="InterPro" id="IPR005194">
    <property type="entry name" value="Glyco_hydro_65_C"/>
</dbReference>
<feature type="binding site" evidence="14">
    <location>
        <position position="928"/>
    </location>
    <ligand>
        <name>Mg(2+)</name>
        <dbReference type="ChEBI" id="CHEBI:18420"/>
    </ligand>
</feature>
<feature type="active site" description="Proton donor/acceptor" evidence="12">
    <location>
        <position position="767"/>
    </location>
</feature>
<keyword evidence="8" id="KW-0119">Carbohydrate metabolism</keyword>
<evidence type="ECO:0000259" key="17">
    <source>
        <dbReference type="Pfam" id="PF03633"/>
    </source>
</evidence>
<dbReference type="Pfam" id="PF03633">
    <property type="entry name" value="Glyco_hydro_65C"/>
    <property type="match status" value="1"/>
</dbReference>
<name>A0A9X7Q4P3_9ENTR</name>
<feature type="domain" description="Glycoside hydrolase family 65 C-terminal" evidence="17">
    <location>
        <begin position="675"/>
        <end position="731"/>
    </location>
</feature>
<dbReference type="InterPro" id="IPR012341">
    <property type="entry name" value="6hp_glycosidase-like_sf"/>
</dbReference>
<feature type="active site" description="Nucleophile" evidence="12">
    <location>
        <position position="765"/>
    </location>
</feature>
<gene>
    <name evidence="19" type="primary">pgmB</name>
    <name evidence="19" type="ORF">DL189_17815</name>
</gene>
<evidence type="ECO:0000256" key="13">
    <source>
        <dbReference type="PIRSR" id="PIRSR610972-2"/>
    </source>
</evidence>
<dbReference type="FunFam" id="1.10.150.240:FF:000010">
    <property type="entry name" value="Beta-phosphoglucomutase"/>
    <property type="match status" value="1"/>
</dbReference>
<feature type="binding site" evidence="13">
    <location>
        <position position="781"/>
    </location>
    <ligand>
        <name>substrate</name>
    </ligand>
</feature>
<dbReference type="InterPro" id="IPR010972">
    <property type="entry name" value="Beta-PGM"/>
</dbReference>
<dbReference type="EC" id="5.4.2.6" evidence="10"/>
<dbReference type="GO" id="GO:0000287">
    <property type="term" value="F:magnesium ion binding"/>
    <property type="evidence" value="ECO:0007669"/>
    <property type="project" value="InterPro"/>
</dbReference>
<keyword evidence="5 14" id="KW-0479">Metal-binding</keyword>
<dbReference type="Gene3D" id="1.50.10.10">
    <property type="match status" value="1"/>
</dbReference>
<evidence type="ECO:0000256" key="6">
    <source>
        <dbReference type="ARBA" id="ARBA00022842"/>
    </source>
</evidence>
<dbReference type="Pfam" id="PF03636">
    <property type="entry name" value="Glyco_hydro_65N"/>
    <property type="match status" value="1"/>
</dbReference>
<dbReference type="GO" id="GO:0004553">
    <property type="term" value="F:hydrolase activity, hydrolyzing O-glycosyl compounds"/>
    <property type="evidence" value="ECO:0007669"/>
    <property type="project" value="TreeGrafter"/>
</dbReference>
<dbReference type="GO" id="GO:0005975">
    <property type="term" value="P:carbohydrate metabolic process"/>
    <property type="evidence" value="ECO:0007669"/>
    <property type="project" value="InterPro"/>
</dbReference>
<dbReference type="InterPro" id="IPR010976">
    <property type="entry name" value="B-phosphoglucomutase_hydrolase"/>
</dbReference>
<dbReference type="InterPro" id="IPR008928">
    <property type="entry name" value="6-hairpin_glycosidase_sf"/>
</dbReference>
<feature type="binding site" evidence="13">
    <location>
        <position position="834"/>
    </location>
    <ligand>
        <name>substrate</name>
    </ligand>
</feature>
<dbReference type="InterPro" id="IPR036412">
    <property type="entry name" value="HAD-like_sf"/>
</dbReference>
<evidence type="ECO:0000259" key="16">
    <source>
        <dbReference type="Pfam" id="PF03632"/>
    </source>
</evidence>
<reference evidence="19 20" key="1">
    <citation type="submission" date="2018-05" db="EMBL/GenBank/DDBJ databases">
        <title>Evaluation of testing and processing parameters for the GenePOC Carba assay.</title>
        <authorList>
            <person name="Walsh T.R."/>
        </authorList>
    </citation>
    <scope>NUCLEOTIDE SEQUENCE [LARGE SCALE GENOMIC DNA]</scope>
    <source>
        <strain evidence="19 20">PECIMP</strain>
    </source>
</reference>
<feature type="binding site" evidence="13">
    <location>
        <begin position="872"/>
        <end position="876"/>
    </location>
    <ligand>
        <name>substrate</name>
    </ligand>
</feature>
<dbReference type="InterPro" id="IPR023214">
    <property type="entry name" value="HAD_sf"/>
</dbReference>
<evidence type="ECO:0000256" key="4">
    <source>
        <dbReference type="ARBA" id="ARBA00022553"/>
    </source>
</evidence>
<dbReference type="GO" id="GO:0030246">
    <property type="term" value="F:carbohydrate binding"/>
    <property type="evidence" value="ECO:0007669"/>
    <property type="project" value="InterPro"/>
</dbReference>
<feature type="domain" description="Glycoside hydrolase family 65 N-terminal" evidence="18">
    <location>
        <begin position="11"/>
        <end position="239"/>
    </location>
</feature>
<dbReference type="InterPro" id="IPR006439">
    <property type="entry name" value="HAD-SF_hydro_IA"/>
</dbReference>
<dbReference type="SFLD" id="SFLDG01135">
    <property type="entry name" value="C1.5.6:_HAD__Beta-PGM__Phospha"/>
    <property type="match status" value="1"/>
</dbReference>
<dbReference type="Proteomes" id="UP000246375">
    <property type="component" value="Unassembled WGS sequence"/>
</dbReference>
<feature type="binding site" evidence="13">
    <location>
        <position position="808"/>
    </location>
    <ligand>
        <name>substrate</name>
    </ligand>
</feature>
<feature type="binding site" evidence="13">
    <location>
        <begin position="800"/>
        <end position="805"/>
    </location>
    <ligand>
        <name>substrate</name>
    </ligand>
</feature>
<evidence type="ECO:0000256" key="7">
    <source>
        <dbReference type="ARBA" id="ARBA00023235"/>
    </source>
</evidence>
<evidence type="ECO:0000256" key="1">
    <source>
        <dbReference type="ARBA" id="ARBA00004496"/>
    </source>
</evidence>
<comment type="similarity">
    <text evidence="2">Belongs to the HAD-like hydrolase superfamily. CbbY/CbbZ/Gph/YieH family.</text>
</comment>
<dbReference type="PANTHER" id="PTHR11051:SF8">
    <property type="entry name" value="PROTEIN-GLUCOSYLGALACTOSYLHYDROXYLYSINE GLUCOSIDASE"/>
    <property type="match status" value="1"/>
</dbReference>
<evidence type="ECO:0000256" key="3">
    <source>
        <dbReference type="ARBA" id="ARBA00022490"/>
    </source>
</evidence>
<feature type="binding site" evidence="14">
    <location>
        <position position="765"/>
    </location>
    <ligand>
        <name>Mg(2+)</name>
        <dbReference type="ChEBI" id="CHEBI:18420"/>
    </ligand>
</feature>